<dbReference type="EMBL" id="JABSTQ010010355">
    <property type="protein sequence ID" value="KAG0421511.1"/>
    <property type="molecule type" value="Genomic_DNA"/>
</dbReference>
<organism evidence="1 2">
    <name type="scientific">Ixodes persulcatus</name>
    <name type="common">Taiga tick</name>
    <dbReference type="NCBI Taxonomy" id="34615"/>
    <lineage>
        <taxon>Eukaryota</taxon>
        <taxon>Metazoa</taxon>
        <taxon>Ecdysozoa</taxon>
        <taxon>Arthropoda</taxon>
        <taxon>Chelicerata</taxon>
        <taxon>Arachnida</taxon>
        <taxon>Acari</taxon>
        <taxon>Parasitiformes</taxon>
        <taxon>Ixodida</taxon>
        <taxon>Ixodoidea</taxon>
        <taxon>Ixodidae</taxon>
        <taxon>Ixodinae</taxon>
        <taxon>Ixodes</taxon>
    </lineage>
</organism>
<name>A0AC60PKS0_IXOPE</name>
<comment type="caution">
    <text evidence="1">The sequence shown here is derived from an EMBL/GenBank/DDBJ whole genome shotgun (WGS) entry which is preliminary data.</text>
</comment>
<keyword evidence="2" id="KW-1185">Reference proteome</keyword>
<evidence type="ECO:0000313" key="2">
    <source>
        <dbReference type="Proteomes" id="UP000805193"/>
    </source>
</evidence>
<sequence>MAPKALLLPTDFVCVSSAFFRWLVTSLDAAPTLLPSERRQMTRRQSPSAARAPSAPLHNRRSPSLPPSPSLSLRITLFPSLSSLGLSCLGVIEGFRVAPEALYNTKAREAIGEIFKKQSPGPLTKIKYVFQNVDPHQINCPALISVSGARVTDIIGELSGVPGTVKTLVFHVGTNDLADHGAAGTLERYGELINAALCRCPFVERVYVSLVLPRFVNRRRGGRHNRAFVTRFNWEAKEFNDAVRERCRRSQRVFYLDHGFLSLPPARVLAADGLHPSFEGVALISQHLSEVVYQRRPRPTGGWSSGFRLDEPARVRQPSTSDPVGPGNAAQQSTSPHPTPHPRTNGLTGTPHPRTNGHDQHPQQPSPPVAPRTRLQARKTFSEVARISTSAQGARPARRDTATMMTVKEQVLIALRFFAIESLVATDEHIANAQSTVSGAATAVASVIVNRLGKRYGWVEAAETSTKGFRHHRGKLTDAVRCVD</sequence>
<reference evidence="1 2" key="1">
    <citation type="journal article" date="2020" name="Cell">
        <title>Large-Scale Comparative Analyses of Tick Genomes Elucidate Their Genetic Diversity and Vector Capacities.</title>
        <authorList>
            <consortium name="Tick Genome and Microbiome Consortium (TIGMIC)"/>
            <person name="Jia N."/>
            <person name="Wang J."/>
            <person name="Shi W."/>
            <person name="Du L."/>
            <person name="Sun Y."/>
            <person name="Zhan W."/>
            <person name="Jiang J.F."/>
            <person name="Wang Q."/>
            <person name="Zhang B."/>
            <person name="Ji P."/>
            <person name="Bell-Sakyi L."/>
            <person name="Cui X.M."/>
            <person name="Yuan T.T."/>
            <person name="Jiang B.G."/>
            <person name="Yang W.F."/>
            <person name="Lam T.T."/>
            <person name="Chang Q.C."/>
            <person name="Ding S.J."/>
            <person name="Wang X.J."/>
            <person name="Zhu J.G."/>
            <person name="Ruan X.D."/>
            <person name="Zhao L."/>
            <person name="Wei J.T."/>
            <person name="Ye R.Z."/>
            <person name="Que T.C."/>
            <person name="Du C.H."/>
            <person name="Zhou Y.H."/>
            <person name="Cheng J.X."/>
            <person name="Dai P.F."/>
            <person name="Guo W.B."/>
            <person name="Han X.H."/>
            <person name="Huang E.J."/>
            <person name="Li L.F."/>
            <person name="Wei W."/>
            <person name="Gao Y.C."/>
            <person name="Liu J.Z."/>
            <person name="Shao H.Z."/>
            <person name="Wang X."/>
            <person name="Wang C.C."/>
            <person name="Yang T.C."/>
            <person name="Huo Q.B."/>
            <person name="Li W."/>
            <person name="Chen H.Y."/>
            <person name="Chen S.E."/>
            <person name="Zhou L.G."/>
            <person name="Ni X.B."/>
            <person name="Tian J.H."/>
            <person name="Sheng Y."/>
            <person name="Liu T."/>
            <person name="Pan Y.S."/>
            <person name="Xia L.Y."/>
            <person name="Li J."/>
            <person name="Zhao F."/>
            <person name="Cao W.C."/>
        </authorList>
    </citation>
    <scope>NUCLEOTIDE SEQUENCE [LARGE SCALE GENOMIC DNA]</scope>
    <source>
        <strain evidence="1">Iper-2018</strain>
    </source>
</reference>
<gene>
    <name evidence="1" type="ORF">HPB47_002606</name>
</gene>
<evidence type="ECO:0000313" key="1">
    <source>
        <dbReference type="EMBL" id="KAG0421511.1"/>
    </source>
</evidence>
<dbReference type="Proteomes" id="UP000805193">
    <property type="component" value="Unassembled WGS sequence"/>
</dbReference>
<protein>
    <submittedName>
        <fullName evidence="1">Uncharacterized protein</fullName>
    </submittedName>
</protein>
<proteinExistence type="predicted"/>
<accession>A0AC60PKS0</accession>